<feature type="region of interest" description="Disordered" evidence="1">
    <location>
        <begin position="95"/>
        <end position="125"/>
    </location>
</feature>
<proteinExistence type="predicted"/>
<evidence type="ECO:0000256" key="1">
    <source>
        <dbReference type="SAM" id="MobiDB-lite"/>
    </source>
</evidence>
<dbReference type="Proteomes" id="UP001055429">
    <property type="component" value="Chromosome"/>
</dbReference>
<name>A0ABY4SGH5_9CAUL</name>
<dbReference type="RefSeq" id="WP_250201373.1">
    <property type="nucleotide sequence ID" value="NZ_CP097649.1"/>
</dbReference>
<evidence type="ECO:0000313" key="2">
    <source>
        <dbReference type="EMBL" id="URI14112.1"/>
    </source>
</evidence>
<evidence type="ECO:0000313" key="3">
    <source>
        <dbReference type="Proteomes" id="UP001055429"/>
    </source>
</evidence>
<reference evidence="2" key="1">
    <citation type="submission" date="2022-05" db="EMBL/GenBank/DDBJ databases">
        <title>Brevundimonas albigilva TT17 genome sequence.</title>
        <authorList>
            <person name="Lee K."/>
            <person name="Son H."/>
        </authorList>
    </citation>
    <scope>NUCLEOTIDE SEQUENCE</scope>
    <source>
        <strain evidence="2">TT17</strain>
    </source>
</reference>
<accession>A0ABY4SGH5</accession>
<organism evidence="2 3">
    <name type="scientific">Brevundimonas albigilva</name>
    <dbReference type="NCBI Taxonomy" id="1312364"/>
    <lineage>
        <taxon>Bacteria</taxon>
        <taxon>Pseudomonadati</taxon>
        <taxon>Pseudomonadota</taxon>
        <taxon>Alphaproteobacteria</taxon>
        <taxon>Caulobacterales</taxon>
        <taxon>Caulobacteraceae</taxon>
        <taxon>Brevundimonas</taxon>
    </lineage>
</organism>
<dbReference type="EMBL" id="CP097649">
    <property type="protein sequence ID" value="URI14112.1"/>
    <property type="molecule type" value="Genomic_DNA"/>
</dbReference>
<sequence>MTLAKAGFRGEVFQLHKLNSFNFVMNAHATAMARPILFFFPLMTPTRRFSTAGSSGKPVIEWMERYLMMTAFARNPAITNVRDMAMLRRVEVPGLLGKRPGRPHSDVQSVRQALFGSSRRPSDGG</sequence>
<gene>
    <name evidence="2" type="ORF">M8231_09755</name>
</gene>
<protein>
    <submittedName>
        <fullName evidence="2">Uncharacterized protein</fullName>
    </submittedName>
</protein>
<keyword evidence="3" id="KW-1185">Reference proteome</keyword>